<proteinExistence type="predicted"/>
<dbReference type="Proteomes" id="UP000442694">
    <property type="component" value="Unassembled WGS sequence"/>
</dbReference>
<name>A0A833JGZ0_9BACT</name>
<comment type="caution">
    <text evidence="2">The sequence shown here is derived from an EMBL/GenBank/DDBJ whole genome shotgun (WGS) entry which is preliminary data.</text>
</comment>
<evidence type="ECO:0000313" key="2">
    <source>
        <dbReference type="EMBL" id="KAB8033122.1"/>
    </source>
</evidence>
<dbReference type="RefSeq" id="WP_152211210.1">
    <property type="nucleotide sequence ID" value="NZ_WFLN01000004.1"/>
</dbReference>
<dbReference type="Pfam" id="PF03992">
    <property type="entry name" value="ABM"/>
    <property type="match status" value="1"/>
</dbReference>
<evidence type="ECO:0000313" key="3">
    <source>
        <dbReference type="Proteomes" id="UP000442694"/>
    </source>
</evidence>
<dbReference type="AlphaFoldDB" id="A0A833JGZ0"/>
<dbReference type="InterPro" id="IPR011008">
    <property type="entry name" value="Dimeric_a/b-barrel"/>
</dbReference>
<sequence length="92" mass="11277">MIKYLFEFFVKEEYKEEFKTEIDLLKKSAMSELGCVLFDYITVKNCFIIIEYWEDINSFNNHSRQENTLNFRKKVSNIILRKRIKYNLFQAD</sequence>
<feature type="domain" description="ABM" evidence="1">
    <location>
        <begin position="1"/>
        <end position="73"/>
    </location>
</feature>
<dbReference type="InterPro" id="IPR007138">
    <property type="entry name" value="ABM_dom"/>
</dbReference>
<dbReference type="Gene3D" id="3.30.70.100">
    <property type="match status" value="1"/>
</dbReference>
<gene>
    <name evidence="2" type="ORF">GCL57_00050</name>
</gene>
<dbReference type="EMBL" id="WFLN01000004">
    <property type="protein sequence ID" value="KAB8033122.1"/>
    <property type="molecule type" value="Genomic_DNA"/>
</dbReference>
<dbReference type="SUPFAM" id="SSF54909">
    <property type="entry name" value="Dimeric alpha+beta barrel"/>
    <property type="match status" value="1"/>
</dbReference>
<protein>
    <recommendedName>
        <fullName evidence="1">ABM domain-containing protein</fullName>
    </recommendedName>
</protein>
<organism evidence="2 3">
    <name type="scientific">Fluviispira multicolorata</name>
    <dbReference type="NCBI Taxonomy" id="2654512"/>
    <lineage>
        <taxon>Bacteria</taxon>
        <taxon>Pseudomonadati</taxon>
        <taxon>Bdellovibrionota</taxon>
        <taxon>Oligoflexia</taxon>
        <taxon>Silvanigrellales</taxon>
        <taxon>Silvanigrellaceae</taxon>
        <taxon>Fluviispira</taxon>
    </lineage>
</organism>
<keyword evidence="3" id="KW-1185">Reference proteome</keyword>
<evidence type="ECO:0000259" key="1">
    <source>
        <dbReference type="Pfam" id="PF03992"/>
    </source>
</evidence>
<accession>A0A833JGZ0</accession>
<reference evidence="2 3" key="1">
    <citation type="submission" date="2019-10" db="EMBL/GenBank/DDBJ databases">
        <title>New genus of Silvanigrellaceae.</title>
        <authorList>
            <person name="Pitt A."/>
            <person name="Hahn M.W."/>
        </authorList>
    </citation>
    <scope>NUCLEOTIDE SEQUENCE [LARGE SCALE GENOMIC DNA]</scope>
    <source>
        <strain evidence="2 3">33A1-SZDP</strain>
    </source>
</reference>